<organism evidence="12 13">
    <name type="scientific">Manihot esculenta</name>
    <name type="common">Cassava</name>
    <name type="synonym">Jatropha manihot</name>
    <dbReference type="NCBI Taxonomy" id="3983"/>
    <lineage>
        <taxon>Eukaryota</taxon>
        <taxon>Viridiplantae</taxon>
        <taxon>Streptophyta</taxon>
        <taxon>Embryophyta</taxon>
        <taxon>Tracheophyta</taxon>
        <taxon>Spermatophyta</taxon>
        <taxon>Magnoliopsida</taxon>
        <taxon>eudicotyledons</taxon>
        <taxon>Gunneridae</taxon>
        <taxon>Pentapetalae</taxon>
        <taxon>rosids</taxon>
        <taxon>fabids</taxon>
        <taxon>Malpighiales</taxon>
        <taxon>Euphorbiaceae</taxon>
        <taxon>Crotonoideae</taxon>
        <taxon>Manihoteae</taxon>
        <taxon>Manihot</taxon>
    </lineage>
</organism>
<feature type="region of interest" description="Disordered" evidence="9">
    <location>
        <begin position="415"/>
        <end position="489"/>
    </location>
</feature>
<dbReference type="AlphaFoldDB" id="A0A2C9UGL4"/>
<dbReference type="EMBL" id="CM004401">
    <property type="protein sequence ID" value="OAY29594.1"/>
    <property type="molecule type" value="Genomic_DNA"/>
</dbReference>
<dbReference type="InterPro" id="IPR036427">
    <property type="entry name" value="Bromodomain-like_sf"/>
</dbReference>
<feature type="compositionally biased region" description="Polar residues" evidence="9">
    <location>
        <begin position="415"/>
        <end position="426"/>
    </location>
</feature>
<dbReference type="GO" id="GO:0005634">
    <property type="term" value="C:nucleus"/>
    <property type="evidence" value="ECO:0007669"/>
    <property type="project" value="UniProtKB-SubCell"/>
</dbReference>
<feature type="compositionally biased region" description="Low complexity" evidence="9">
    <location>
        <begin position="464"/>
        <end position="479"/>
    </location>
</feature>
<dbReference type="InterPro" id="IPR038336">
    <property type="entry name" value="NET_sf"/>
</dbReference>
<sequence length="743" mass="82218">MMSKNDKFHGGFYRNTFDTMGELEGSGSSGRIDTEITASEDSSAPTRKCINLNSNKQDKFGVPLEFISLSRMSPSERKDLIHRLKFELEQLRILQKKVESQRTNAVTMSSSSDILSCSNGTNGPQVANCSKSSVMTSGPGKKANPTGKGREWNRSSSGKFKSVKHGPAPSTTNMMVMKQCETLLSRLMTHQYGWVFNEPVDVVKLNIPDYFTIIKHPMDLGTIKRKMVSGVYSSPLEFLTDVRLAFNNAKEYNPKGHDVHIMADTLGKFFEVRWKAIEKKLPRIGTQALPANSGPHEDLQTTKATPIKKRTGGPYQHEIVPEPARQVMTDDEKQHLARELADLLGEMPVNIIEFLREHSSNGTDAGEHEIEIDIDDLSDDTLFTLRKLLDDYLLEKQKNEVRGEPCEIELLNVSGLSNSSMQQQKGNDPGDEDVDIGGNGPPISSYPPVEIEKDTGLKGTKCVSSSSSSDSDSDSSSESVSDDGRASSPITATKASENLCNGVQLDDKACAGDPLEINQSCPESVSGLDQLEQTSQQKPSSVESDYCQDGDSAPSDRQVSPEKLIRAAMLRKRFADTILKAREKALLQVDKDPEKLRREMEELELQKKKEKARLQAEAKAAEDAQRRAEVAAAAEARRKRELEREAARQALLKMEKTVEINENSRFLEDLEMLRTAPPEHLPSSVDETSPDQSHDGLGSFKFGGSNPLEQLGLFMKQDDEEEEGEPSNVPNPPINDVEEGEID</sequence>
<feature type="compositionally biased region" description="Polar residues" evidence="9">
    <location>
        <begin position="531"/>
        <end position="543"/>
    </location>
</feature>
<dbReference type="PANTHER" id="PTHR46136:SF1">
    <property type="entry name" value="TRANSCRIPTION FACTOR GTE11-RELATED"/>
    <property type="match status" value="1"/>
</dbReference>
<keyword evidence="4 7" id="KW-0103">Bromodomain</keyword>
<feature type="compositionally biased region" description="Polar residues" evidence="9">
    <location>
        <begin position="36"/>
        <end position="45"/>
    </location>
</feature>
<evidence type="ECO:0000259" key="11">
    <source>
        <dbReference type="PROSITE" id="PS51525"/>
    </source>
</evidence>
<dbReference type="Gene3D" id="1.20.1270.220">
    <property type="match status" value="1"/>
</dbReference>
<keyword evidence="3 8" id="KW-0175">Coiled coil</keyword>
<feature type="region of interest" description="Disordered" evidence="9">
    <location>
        <begin position="672"/>
        <end position="743"/>
    </location>
</feature>
<evidence type="ECO:0000256" key="1">
    <source>
        <dbReference type="ARBA" id="ARBA00004123"/>
    </source>
</evidence>
<dbReference type="InterPro" id="IPR027353">
    <property type="entry name" value="NET_dom"/>
</dbReference>
<feature type="coiled-coil region" evidence="8">
    <location>
        <begin position="593"/>
        <end position="645"/>
    </location>
</feature>
<proteinExistence type="predicted"/>
<dbReference type="PRINTS" id="PR00503">
    <property type="entry name" value="BROMODOMAIN"/>
</dbReference>
<dbReference type="Gramene" id="Manes.15G157300.1.v8.1">
    <property type="protein sequence ID" value="Manes.15G157300.1.v8.1.CDS"/>
    <property type="gene ID" value="Manes.15G157300.v8.1"/>
</dbReference>
<evidence type="ECO:0000259" key="10">
    <source>
        <dbReference type="PROSITE" id="PS50014"/>
    </source>
</evidence>
<dbReference type="SUPFAM" id="SSF47370">
    <property type="entry name" value="Bromodomain"/>
    <property type="match status" value="1"/>
</dbReference>
<comment type="subcellular location">
    <subcellularLocation>
        <location evidence="1">Nucleus</location>
    </subcellularLocation>
</comment>
<evidence type="ECO:0000256" key="9">
    <source>
        <dbReference type="SAM" id="MobiDB-lite"/>
    </source>
</evidence>
<dbReference type="PROSITE" id="PS51525">
    <property type="entry name" value="NET"/>
    <property type="match status" value="1"/>
</dbReference>
<evidence type="ECO:0000313" key="12">
    <source>
        <dbReference type="EMBL" id="OAY29594.1"/>
    </source>
</evidence>
<evidence type="ECO:0000256" key="4">
    <source>
        <dbReference type="ARBA" id="ARBA00023117"/>
    </source>
</evidence>
<dbReference type="PANTHER" id="PTHR46136">
    <property type="entry name" value="TRANSCRIPTION FACTOR GTE8"/>
    <property type="match status" value="1"/>
</dbReference>
<evidence type="ECO:0000256" key="8">
    <source>
        <dbReference type="SAM" id="Coils"/>
    </source>
</evidence>
<dbReference type="Pfam" id="PF17035">
    <property type="entry name" value="BET"/>
    <property type="match status" value="1"/>
</dbReference>
<evidence type="ECO:0000313" key="13">
    <source>
        <dbReference type="Proteomes" id="UP000091857"/>
    </source>
</evidence>
<evidence type="ECO:0000256" key="7">
    <source>
        <dbReference type="PROSITE-ProRule" id="PRU00035"/>
    </source>
</evidence>
<protein>
    <recommendedName>
        <fullName evidence="14">Bromo domain-containing protein</fullName>
    </recommendedName>
</protein>
<dbReference type="SMART" id="SM00297">
    <property type="entry name" value="BROMO"/>
    <property type="match status" value="1"/>
</dbReference>
<feature type="region of interest" description="Disordered" evidence="9">
    <location>
        <begin position="128"/>
        <end position="172"/>
    </location>
</feature>
<gene>
    <name evidence="12" type="ORF">MANES_15G157300v8</name>
</gene>
<keyword evidence="13" id="KW-1185">Reference proteome</keyword>
<feature type="region of interest" description="Disordered" evidence="9">
    <location>
        <begin position="513"/>
        <end position="561"/>
    </location>
</feature>
<comment type="caution">
    <text evidence="12">The sequence shown here is derived from an EMBL/GenBank/DDBJ whole genome shotgun (WGS) entry which is preliminary data.</text>
</comment>
<evidence type="ECO:0000256" key="5">
    <source>
        <dbReference type="ARBA" id="ARBA00023163"/>
    </source>
</evidence>
<dbReference type="Gene3D" id="1.20.920.10">
    <property type="entry name" value="Bromodomain-like"/>
    <property type="match status" value="1"/>
</dbReference>
<name>A0A2C9UGL4_MANES</name>
<dbReference type="Gramene" id="Manes.15G157300.2.v8.1">
    <property type="protein sequence ID" value="Manes.15G157300.2.v8.1.CDS"/>
    <property type="gene ID" value="Manes.15G157300.v8.1"/>
</dbReference>
<dbReference type="STRING" id="3983.A0A2C9UGL4"/>
<evidence type="ECO:0000256" key="3">
    <source>
        <dbReference type="ARBA" id="ARBA00023054"/>
    </source>
</evidence>
<dbReference type="PROSITE" id="PS50014">
    <property type="entry name" value="BROMODOMAIN_2"/>
    <property type="match status" value="1"/>
</dbReference>
<dbReference type="Gramene" id="Manes.15G157300.3.v8.1">
    <property type="protein sequence ID" value="Manes.15G157300.3.v8.1.CDS"/>
    <property type="gene ID" value="Manes.15G157300.v8.1"/>
</dbReference>
<evidence type="ECO:0000256" key="2">
    <source>
        <dbReference type="ARBA" id="ARBA00023015"/>
    </source>
</evidence>
<dbReference type="InterPro" id="IPR052442">
    <property type="entry name" value="Env_Response_Regulator"/>
</dbReference>
<dbReference type="OrthoDB" id="21449at2759"/>
<dbReference type="Gramene" id="Manes.15G157300.4.v8.1">
    <property type="protein sequence ID" value="Manes.15G157300.4.v8.1.CDS"/>
    <property type="gene ID" value="Manes.15G157300.v8.1"/>
</dbReference>
<accession>A0A2C9UGL4</accession>
<dbReference type="Pfam" id="PF00439">
    <property type="entry name" value="Bromodomain"/>
    <property type="match status" value="1"/>
</dbReference>
<keyword evidence="2" id="KW-0805">Transcription regulation</keyword>
<dbReference type="Proteomes" id="UP000091857">
    <property type="component" value="Chromosome 15"/>
</dbReference>
<evidence type="ECO:0008006" key="14">
    <source>
        <dbReference type="Google" id="ProtNLM"/>
    </source>
</evidence>
<evidence type="ECO:0000256" key="6">
    <source>
        <dbReference type="ARBA" id="ARBA00023242"/>
    </source>
</evidence>
<dbReference type="CDD" id="cd05506">
    <property type="entry name" value="Bromo_plant1"/>
    <property type="match status" value="1"/>
</dbReference>
<dbReference type="InterPro" id="IPR037377">
    <property type="entry name" value="GTE_bromo"/>
</dbReference>
<keyword evidence="6" id="KW-0539">Nucleus</keyword>
<feature type="region of interest" description="Disordered" evidence="9">
    <location>
        <begin position="24"/>
        <end position="45"/>
    </location>
</feature>
<dbReference type="InterPro" id="IPR001487">
    <property type="entry name" value="Bromodomain"/>
</dbReference>
<reference evidence="13" key="1">
    <citation type="journal article" date="2016" name="Nat. Biotechnol.">
        <title>Sequencing wild and cultivated cassava and related species reveals extensive interspecific hybridization and genetic diversity.</title>
        <authorList>
            <person name="Bredeson J.V."/>
            <person name="Lyons J.B."/>
            <person name="Prochnik S.E."/>
            <person name="Wu G.A."/>
            <person name="Ha C.M."/>
            <person name="Edsinger-Gonzales E."/>
            <person name="Grimwood J."/>
            <person name="Schmutz J."/>
            <person name="Rabbi I.Y."/>
            <person name="Egesi C."/>
            <person name="Nauluvula P."/>
            <person name="Lebot V."/>
            <person name="Ndunguru J."/>
            <person name="Mkamilo G."/>
            <person name="Bart R.S."/>
            <person name="Setter T.L."/>
            <person name="Gleadow R.M."/>
            <person name="Kulakow P."/>
            <person name="Ferguson M.E."/>
            <person name="Rounsley S."/>
            <person name="Rokhsar D.S."/>
        </authorList>
    </citation>
    <scope>NUCLEOTIDE SEQUENCE [LARGE SCALE GENOMIC DNA]</scope>
    <source>
        <strain evidence="13">cv. AM560-2</strain>
    </source>
</reference>
<feature type="domain" description="Bromo" evidence="10">
    <location>
        <begin position="188"/>
        <end position="260"/>
    </location>
</feature>
<keyword evidence="5" id="KW-0804">Transcription</keyword>
<feature type="domain" description="NET" evidence="11">
    <location>
        <begin position="318"/>
        <end position="400"/>
    </location>
</feature>